<dbReference type="Proteomes" id="UP000186551">
    <property type="component" value="Unassembled WGS sequence"/>
</dbReference>
<reference evidence="9 10" key="1">
    <citation type="submission" date="2016-03" db="EMBL/GenBank/DDBJ databases">
        <title>Genome sequence of Pontibacter sp. nov., of the family cytophagaceae, isolated from marine sediment of the Yellow Sea, China.</title>
        <authorList>
            <person name="Zhang G."/>
            <person name="Zhang R."/>
        </authorList>
    </citation>
    <scope>NUCLEOTIDE SEQUENCE [LARGE SCALE GENOMIC DNA]</scope>
    <source>
        <strain evidence="9 10">S10-8</strain>
    </source>
</reference>
<evidence type="ECO:0000256" key="2">
    <source>
        <dbReference type="ARBA" id="ARBA00006275"/>
    </source>
</evidence>
<dbReference type="CDD" id="cd08977">
    <property type="entry name" value="SusD"/>
    <property type="match status" value="1"/>
</dbReference>
<evidence type="ECO:0008006" key="11">
    <source>
        <dbReference type="Google" id="ProtNLM"/>
    </source>
</evidence>
<evidence type="ECO:0000256" key="4">
    <source>
        <dbReference type="ARBA" id="ARBA00023136"/>
    </source>
</evidence>
<protein>
    <recommendedName>
        <fullName evidence="11">RagB/SusD family nutrient uptake outer membrane protein</fullName>
    </recommendedName>
</protein>
<keyword evidence="3" id="KW-0732">Signal</keyword>
<dbReference type="InterPro" id="IPR012944">
    <property type="entry name" value="SusD_RagB_dom"/>
</dbReference>
<comment type="caution">
    <text evidence="9">The sequence shown here is derived from an EMBL/GenBank/DDBJ whole genome shotgun (WGS) entry which is preliminary data.</text>
</comment>
<evidence type="ECO:0000313" key="9">
    <source>
        <dbReference type="EMBL" id="OKL38971.1"/>
    </source>
</evidence>
<evidence type="ECO:0000259" key="7">
    <source>
        <dbReference type="Pfam" id="PF07980"/>
    </source>
</evidence>
<evidence type="ECO:0000259" key="8">
    <source>
        <dbReference type="Pfam" id="PF14322"/>
    </source>
</evidence>
<proteinExistence type="inferred from homology"/>
<evidence type="ECO:0000313" key="10">
    <source>
        <dbReference type="Proteomes" id="UP000186551"/>
    </source>
</evidence>
<dbReference type="EMBL" id="LVWA01000010">
    <property type="protein sequence ID" value="OKL38971.1"/>
    <property type="molecule type" value="Genomic_DNA"/>
</dbReference>
<dbReference type="Gene3D" id="1.25.40.900">
    <property type="match status" value="1"/>
</dbReference>
<dbReference type="SUPFAM" id="SSF48452">
    <property type="entry name" value="TPR-like"/>
    <property type="match status" value="1"/>
</dbReference>
<dbReference type="AlphaFoldDB" id="A0A1Q5P9V6"/>
<dbReference type="Pfam" id="PF14322">
    <property type="entry name" value="SusD-like_3"/>
    <property type="match status" value="1"/>
</dbReference>
<evidence type="ECO:0000256" key="5">
    <source>
        <dbReference type="ARBA" id="ARBA00023237"/>
    </source>
</evidence>
<keyword evidence="4" id="KW-0472">Membrane</keyword>
<comment type="similarity">
    <text evidence="2">Belongs to the SusD family.</text>
</comment>
<name>A0A1Q5P9V6_9BACT</name>
<dbReference type="STRING" id="1797110.A3841_03215"/>
<dbReference type="InterPro" id="IPR011990">
    <property type="entry name" value="TPR-like_helical_dom_sf"/>
</dbReference>
<dbReference type="InterPro" id="IPR033985">
    <property type="entry name" value="SusD-like_N"/>
</dbReference>
<comment type="subcellular location">
    <subcellularLocation>
        <location evidence="1">Cell outer membrane</location>
    </subcellularLocation>
</comment>
<keyword evidence="5" id="KW-0998">Cell outer membrane</keyword>
<dbReference type="GO" id="GO:0009279">
    <property type="term" value="C:cell outer membrane"/>
    <property type="evidence" value="ECO:0007669"/>
    <property type="project" value="UniProtKB-SubCell"/>
</dbReference>
<gene>
    <name evidence="9" type="ORF">A3841_03215</name>
</gene>
<keyword evidence="10" id="KW-1185">Reference proteome</keyword>
<feature type="domain" description="SusD-like N-terminal" evidence="8">
    <location>
        <begin position="17"/>
        <end position="219"/>
    </location>
</feature>
<organism evidence="9 10">
    <name type="scientific">Pontibacter flavimaris</name>
    <dbReference type="NCBI Taxonomy" id="1797110"/>
    <lineage>
        <taxon>Bacteria</taxon>
        <taxon>Pseudomonadati</taxon>
        <taxon>Bacteroidota</taxon>
        <taxon>Cytophagia</taxon>
        <taxon>Cytophagales</taxon>
        <taxon>Hymenobacteraceae</taxon>
        <taxon>Pontibacter</taxon>
    </lineage>
</organism>
<dbReference type="Gene3D" id="1.25.40.390">
    <property type="match status" value="1"/>
</dbReference>
<feature type="region of interest" description="Disordered" evidence="6">
    <location>
        <begin position="438"/>
        <end position="460"/>
    </location>
</feature>
<feature type="domain" description="RagB/SusD" evidence="7">
    <location>
        <begin position="330"/>
        <end position="460"/>
    </location>
</feature>
<dbReference type="Pfam" id="PF07980">
    <property type="entry name" value="SusD_RagB"/>
    <property type="match status" value="1"/>
</dbReference>
<accession>A0A1Q5P9V6</accession>
<evidence type="ECO:0000256" key="6">
    <source>
        <dbReference type="SAM" id="MobiDB-lite"/>
    </source>
</evidence>
<sequence>MSMLSATMLLSSCEDSFLEKEPYASVPIGSAITTEQEMQAAMNGVYASMRTFETFGRNIPVLGDLLADNTYIAPTNSGRYLNQNTFALTASSAEPTEMWNNLYETILRANIVINAELPEADAEVVSQLKGEAYAVRALAYHELVKFFAKPYTVDPNAAGVPIVTEFDQNAEPARNTVAEVYSQIIADYTKAFEMMEAGASDASYMSKYAARALQARAYLFMGDYENAKTAAQDVVDNGGYELVSAANFVDYWQNPVPVSNQVETIFEISIDAIDNNGSNALANIYDQGGYGDILATTDLYNTYTEDDVRLGVILVGERGGVNPAYIVNKYSNRTNPSDKDDIKVIRYAEVLLILAEAQARTGDDASALETLNMLVAERGVEAYTSTGGQLVEDILEERRKELAFEGHRYHTLTRLNLPITRTSEHPSAARLIPVGDPRRIQPIPQGEIDANPNITQNDDY</sequence>
<evidence type="ECO:0000256" key="3">
    <source>
        <dbReference type="ARBA" id="ARBA00022729"/>
    </source>
</evidence>
<dbReference type="Gene3D" id="2.20.20.130">
    <property type="match status" value="1"/>
</dbReference>
<evidence type="ECO:0000256" key="1">
    <source>
        <dbReference type="ARBA" id="ARBA00004442"/>
    </source>
</evidence>